<keyword evidence="4" id="KW-0645">Protease</keyword>
<evidence type="ECO:0000256" key="11">
    <source>
        <dbReference type="SAM" id="MobiDB-lite"/>
    </source>
</evidence>
<dbReference type="PROSITE" id="PS51257">
    <property type="entry name" value="PROKAR_LIPOPROTEIN"/>
    <property type="match status" value="1"/>
</dbReference>
<evidence type="ECO:0000256" key="1">
    <source>
        <dbReference type="ARBA" id="ARBA00001947"/>
    </source>
</evidence>
<accession>A0AAD3HML7</accession>
<keyword evidence="14" id="KW-1185">Reference proteome</keyword>
<comment type="similarity">
    <text evidence="3">In the N-terminal section; belongs to the AAA ATPase family.</text>
</comment>
<dbReference type="SMART" id="SM00382">
    <property type="entry name" value="AAA"/>
    <property type="match status" value="1"/>
</dbReference>
<evidence type="ECO:0000256" key="9">
    <source>
        <dbReference type="ARBA" id="ARBA00022840"/>
    </source>
</evidence>
<dbReference type="GO" id="GO:0006508">
    <property type="term" value="P:proteolysis"/>
    <property type="evidence" value="ECO:0007669"/>
    <property type="project" value="UniProtKB-KW"/>
</dbReference>
<dbReference type="CDD" id="cd19501">
    <property type="entry name" value="RecA-like_FtsH"/>
    <property type="match status" value="1"/>
</dbReference>
<proteinExistence type="inferred from homology"/>
<dbReference type="Gene3D" id="1.10.8.60">
    <property type="match status" value="1"/>
</dbReference>
<dbReference type="PANTHER" id="PTHR23076:SF97">
    <property type="entry name" value="ATP-DEPENDENT ZINC METALLOPROTEASE YME1L1"/>
    <property type="match status" value="1"/>
</dbReference>
<protein>
    <recommendedName>
        <fullName evidence="12">AAA+ ATPase domain-containing protein</fullName>
    </recommendedName>
</protein>
<dbReference type="PROSITE" id="PS00674">
    <property type="entry name" value="AAA"/>
    <property type="match status" value="1"/>
</dbReference>
<dbReference type="GO" id="GO:0004176">
    <property type="term" value="F:ATP-dependent peptidase activity"/>
    <property type="evidence" value="ECO:0007669"/>
    <property type="project" value="InterPro"/>
</dbReference>
<evidence type="ECO:0000256" key="6">
    <source>
        <dbReference type="ARBA" id="ARBA00022741"/>
    </source>
</evidence>
<dbReference type="GO" id="GO:0016887">
    <property type="term" value="F:ATP hydrolysis activity"/>
    <property type="evidence" value="ECO:0007669"/>
    <property type="project" value="InterPro"/>
</dbReference>
<dbReference type="Pfam" id="PF01434">
    <property type="entry name" value="Peptidase_M41"/>
    <property type="match status" value="1"/>
</dbReference>
<organism evidence="13 14">
    <name type="scientific">Astrephomene gubernaculifera</name>
    <dbReference type="NCBI Taxonomy" id="47775"/>
    <lineage>
        <taxon>Eukaryota</taxon>
        <taxon>Viridiplantae</taxon>
        <taxon>Chlorophyta</taxon>
        <taxon>core chlorophytes</taxon>
        <taxon>Chlorophyceae</taxon>
        <taxon>CS clade</taxon>
        <taxon>Chlamydomonadales</taxon>
        <taxon>Astrephomenaceae</taxon>
        <taxon>Astrephomene</taxon>
    </lineage>
</organism>
<sequence length="1133" mass="120986">MKAAGLPGLPARGLREQPLLLGSPVGGGSCGPRRPVVPAASLHGNSIATVSSSYHGGGSGRGVGSTTTSSSSNRAVLVPQQQLRRRAAGVVVRAGAAAEAALEVSPQTPHLTMPPHRSERLPTPRQAARPTVSPHPFRSCHATAQASEQPAAVEVVQQMAAAAPTSTAIATAPTTTTTAGSAAAVVVAPLPEKNFGILRGGRYPFLYDNVYGLPIVRQVASYGEVLEGLRTGRIVEVLWFQDPPGVTPTTAAPRASADGRCLLRYASGQVKQSVIPAGEPRIMQAIEEHGALASLIPLEPRHVPELALMAEEVRQQRALYGAAEAAGGGDGTAALEREPYTGVPVEAPEGLRRGPAVAPTPLEAVMVYGTREQLQETLQDNFESAADDVAELLARRQALLQAQADMAAAAEADASRRRSDGDAVGTAAGGGGLLGSGFGVGAWLDNIRLSNEQQALVLKTVPLLGPVVGSAFIIGLYLLARLVKGDLTDRLKMMDSEAEKKKKLALKEARIAFLEEEVPGLVVKGATLDDIRKRCAAVNSRLGPKLEIADSEVVSTYEACRALLSEGVDLSAASSSAATASLAQMESDERLAAATAGEGGGEDGGVNALMEMSKLNTARIRKATDTKILDVKKRVREARRKLKRDSKVQMSDEIIFFDDVAGNAQAKVELMEVVDFFKTPEKFKACGARPPKGVLLVGPPGNGKTLMARAVAGESGVAFISSSAAEFIEMYMGLGAARVRDLFNTARSVAPCIIFIDELDAVGRQRQGGGKSNDERDNTVNQLLTEMDGFEAEQQGIVVMGATNRKDVLDTALTRPGRFDRSIEVRRPDFQGRLEAVKVHLRDKPIAADIDYFSLAGLMGGMSGAQIAGVTNSACFLASREGRPEVSQADLELAIEQAKYGRSVDQHRFVGAARRRRFAVMEAGISLAATLLPAIEPVEYVTIAPSTRSPLGRTVLEPHIGRYTTGVWTARYLREQLLVQLAGRGAEEVVLGREELSSLQQHRLQFARQIAYKMVNAGMSEHPDYQHIRGLGQNYLDPSSEPGRFTQYTITTEFNQTRSEAVDVDMEVEASLNGGYQEVVALLRRNRAALDALIELLLEREKVSGREVVEVVERLGHPDDLARRAKWAGYQLL</sequence>
<dbReference type="Proteomes" id="UP001054857">
    <property type="component" value="Unassembled WGS sequence"/>
</dbReference>
<keyword evidence="10" id="KW-0482">Metalloprotease</keyword>
<keyword evidence="7" id="KW-0378">Hydrolase</keyword>
<evidence type="ECO:0000256" key="7">
    <source>
        <dbReference type="ARBA" id="ARBA00022801"/>
    </source>
</evidence>
<dbReference type="GO" id="GO:0005524">
    <property type="term" value="F:ATP binding"/>
    <property type="evidence" value="ECO:0007669"/>
    <property type="project" value="UniProtKB-KW"/>
</dbReference>
<dbReference type="FunFam" id="3.40.50.300:FF:000001">
    <property type="entry name" value="ATP-dependent zinc metalloprotease FtsH"/>
    <property type="match status" value="1"/>
</dbReference>
<dbReference type="SUPFAM" id="SSF52540">
    <property type="entry name" value="P-loop containing nucleoside triphosphate hydrolases"/>
    <property type="match status" value="1"/>
</dbReference>
<dbReference type="Gene3D" id="1.20.58.760">
    <property type="entry name" value="Peptidase M41"/>
    <property type="match status" value="1"/>
</dbReference>
<dbReference type="PANTHER" id="PTHR23076">
    <property type="entry name" value="METALLOPROTEASE M41 FTSH"/>
    <property type="match status" value="1"/>
</dbReference>
<dbReference type="SUPFAM" id="SSF140990">
    <property type="entry name" value="FtsH protease domain-like"/>
    <property type="match status" value="1"/>
</dbReference>
<name>A0AAD3HML7_9CHLO</name>
<comment type="similarity">
    <text evidence="2">In the C-terminal section; belongs to the peptidase M41 family.</text>
</comment>
<evidence type="ECO:0000256" key="5">
    <source>
        <dbReference type="ARBA" id="ARBA00022723"/>
    </source>
</evidence>
<dbReference type="Gene3D" id="3.40.50.300">
    <property type="entry name" value="P-loop containing nucleotide triphosphate hydrolases"/>
    <property type="match status" value="1"/>
</dbReference>
<evidence type="ECO:0000256" key="8">
    <source>
        <dbReference type="ARBA" id="ARBA00022833"/>
    </source>
</evidence>
<keyword evidence="8" id="KW-0862">Zinc</keyword>
<keyword evidence="6" id="KW-0547">Nucleotide-binding</keyword>
<dbReference type="InterPro" id="IPR003593">
    <property type="entry name" value="AAA+_ATPase"/>
</dbReference>
<dbReference type="GO" id="GO:0004222">
    <property type="term" value="F:metalloendopeptidase activity"/>
    <property type="evidence" value="ECO:0007669"/>
    <property type="project" value="InterPro"/>
</dbReference>
<evidence type="ECO:0000313" key="13">
    <source>
        <dbReference type="EMBL" id="GFR46161.1"/>
    </source>
</evidence>
<dbReference type="Pfam" id="PF00004">
    <property type="entry name" value="AAA"/>
    <property type="match status" value="1"/>
</dbReference>
<dbReference type="InterPro" id="IPR003960">
    <property type="entry name" value="ATPase_AAA_CS"/>
</dbReference>
<comment type="cofactor">
    <cofactor evidence="1">
        <name>Zn(2+)</name>
        <dbReference type="ChEBI" id="CHEBI:29105"/>
    </cofactor>
</comment>
<feature type="region of interest" description="Disordered" evidence="11">
    <location>
        <begin position="108"/>
        <end position="138"/>
    </location>
</feature>
<evidence type="ECO:0000256" key="3">
    <source>
        <dbReference type="ARBA" id="ARBA00010550"/>
    </source>
</evidence>
<evidence type="ECO:0000256" key="2">
    <source>
        <dbReference type="ARBA" id="ARBA00010044"/>
    </source>
</evidence>
<comment type="caution">
    <text evidence="13">The sequence shown here is derived from an EMBL/GenBank/DDBJ whole genome shotgun (WGS) entry which is preliminary data.</text>
</comment>
<reference evidence="13 14" key="1">
    <citation type="journal article" date="2021" name="Sci. Rep.">
        <title>Genome sequencing of the multicellular alga Astrephomene provides insights into convergent evolution of germ-soma differentiation.</title>
        <authorList>
            <person name="Yamashita S."/>
            <person name="Yamamoto K."/>
            <person name="Matsuzaki R."/>
            <person name="Suzuki S."/>
            <person name="Yamaguchi H."/>
            <person name="Hirooka S."/>
            <person name="Minakuchi Y."/>
            <person name="Miyagishima S."/>
            <person name="Kawachi M."/>
            <person name="Toyoda A."/>
            <person name="Nozaki H."/>
        </authorList>
    </citation>
    <scope>NUCLEOTIDE SEQUENCE [LARGE SCALE GENOMIC DNA]</scope>
    <source>
        <strain evidence="13 14">NIES-4017</strain>
    </source>
</reference>
<dbReference type="InterPro" id="IPR000642">
    <property type="entry name" value="Peptidase_M41"/>
</dbReference>
<dbReference type="GO" id="GO:0046872">
    <property type="term" value="F:metal ion binding"/>
    <property type="evidence" value="ECO:0007669"/>
    <property type="project" value="UniProtKB-KW"/>
</dbReference>
<evidence type="ECO:0000259" key="12">
    <source>
        <dbReference type="SMART" id="SM00382"/>
    </source>
</evidence>
<dbReference type="InterPro" id="IPR027417">
    <property type="entry name" value="P-loop_NTPase"/>
</dbReference>
<dbReference type="AlphaFoldDB" id="A0AAD3HML7"/>
<feature type="domain" description="AAA+ ATPase" evidence="12">
    <location>
        <begin position="690"/>
        <end position="829"/>
    </location>
</feature>
<evidence type="ECO:0000256" key="10">
    <source>
        <dbReference type="ARBA" id="ARBA00023049"/>
    </source>
</evidence>
<feature type="region of interest" description="Disordered" evidence="11">
    <location>
        <begin position="51"/>
        <end position="74"/>
    </location>
</feature>
<evidence type="ECO:0000313" key="14">
    <source>
        <dbReference type="Proteomes" id="UP001054857"/>
    </source>
</evidence>
<keyword evidence="5" id="KW-0479">Metal-binding</keyword>
<gene>
    <name evidence="13" type="ORF">Agub_g7689</name>
</gene>
<dbReference type="EMBL" id="BMAR01000012">
    <property type="protein sequence ID" value="GFR46161.1"/>
    <property type="molecule type" value="Genomic_DNA"/>
</dbReference>
<keyword evidence="9" id="KW-0067">ATP-binding</keyword>
<evidence type="ECO:0000256" key="4">
    <source>
        <dbReference type="ARBA" id="ARBA00022670"/>
    </source>
</evidence>
<dbReference type="InterPro" id="IPR003959">
    <property type="entry name" value="ATPase_AAA_core"/>
</dbReference>
<dbReference type="InterPro" id="IPR037219">
    <property type="entry name" value="Peptidase_M41-like"/>
</dbReference>